<evidence type="ECO:0000313" key="3">
    <source>
        <dbReference type="Proteomes" id="UP000066049"/>
    </source>
</evidence>
<accession>A0A0M4TCZ5</accession>
<feature type="transmembrane region" description="Helical" evidence="1">
    <location>
        <begin position="252"/>
        <end position="272"/>
    </location>
</feature>
<dbReference type="KEGG" id="ccoc:CCON33237_1828"/>
<feature type="transmembrane region" description="Helical" evidence="1">
    <location>
        <begin position="138"/>
        <end position="162"/>
    </location>
</feature>
<sequence length="317" mass="36399">MSVFLSNAVIAFLLAEFVLLVLMSISLFYVIRIVRSWDYNALTSLQYSLEKQNYLVNTILLFCVCIKIILFIFFALCLNELSDIVPGAMCSAGVIGSNKFGGILMLTKILLIFGLGIWLVINKLDLQALNFPYLKKKYAIFICLFVMILVELGVEISFFYNIPLKVPVFCCSVTFQAPKLPFGYTNFGLVSAFYVLFFVILVLNFLKQSMASFVANLLFLVLSYYAITYFFGLYVYEQPNHKCPYCMLKGDYFYVGYLIWGSLFLGVFYGLMPYLVEIITKTNYSHKLKFSSIWLSVCVLICALYVLKYYLLRGFLF</sequence>
<keyword evidence="1" id="KW-0812">Transmembrane</keyword>
<dbReference type="EMBL" id="CP012541">
    <property type="protein sequence ID" value="ALF48461.1"/>
    <property type="molecule type" value="Genomic_DNA"/>
</dbReference>
<evidence type="ECO:0000256" key="1">
    <source>
        <dbReference type="SAM" id="Phobius"/>
    </source>
</evidence>
<feature type="transmembrane region" description="Helical" evidence="1">
    <location>
        <begin position="103"/>
        <end position="126"/>
    </location>
</feature>
<reference evidence="3" key="1">
    <citation type="submission" date="2015-08" db="EMBL/GenBank/DDBJ databases">
        <title>Comparative genomics of the Campylobacter concisus group.</title>
        <authorList>
            <person name="Miller W.G."/>
            <person name="Yee E."/>
            <person name="Chapman M.H."/>
            <person name="Huynh S."/>
            <person name="Bono J.L."/>
            <person name="On S.L.W."/>
            <person name="St Leger J."/>
            <person name="Foster G."/>
            <person name="Parker C.T."/>
        </authorList>
    </citation>
    <scope>NUCLEOTIDE SEQUENCE [LARGE SCALE GENOMIC DNA]</scope>
    <source>
        <strain evidence="3">ATCC 33237</strain>
    </source>
</reference>
<dbReference type="PATRIC" id="fig|199.248.peg.1886"/>
<feature type="transmembrane region" description="Helical" evidence="1">
    <location>
        <begin position="293"/>
        <end position="312"/>
    </location>
</feature>
<gene>
    <name evidence="2" type="ORF">CCON33237_1828</name>
</gene>
<feature type="transmembrane region" description="Helical" evidence="1">
    <location>
        <begin position="54"/>
        <end position="76"/>
    </location>
</feature>
<dbReference type="GeneID" id="28663505"/>
<organism evidence="2 3">
    <name type="scientific">Campylobacter concisus</name>
    <dbReference type="NCBI Taxonomy" id="199"/>
    <lineage>
        <taxon>Bacteria</taxon>
        <taxon>Pseudomonadati</taxon>
        <taxon>Campylobacterota</taxon>
        <taxon>Epsilonproteobacteria</taxon>
        <taxon>Campylobacterales</taxon>
        <taxon>Campylobacteraceae</taxon>
        <taxon>Campylobacter</taxon>
    </lineage>
</organism>
<dbReference type="Proteomes" id="UP000066049">
    <property type="component" value="Chromosome"/>
</dbReference>
<feature type="transmembrane region" description="Helical" evidence="1">
    <location>
        <begin position="12"/>
        <end position="34"/>
    </location>
</feature>
<dbReference type="RefSeq" id="WP_054197335.1">
    <property type="nucleotide sequence ID" value="NZ_CP012541.1"/>
</dbReference>
<feature type="transmembrane region" description="Helical" evidence="1">
    <location>
        <begin position="182"/>
        <end position="206"/>
    </location>
</feature>
<protein>
    <submittedName>
        <fullName evidence="2">Putative membrane protein</fullName>
    </submittedName>
</protein>
<dbReference type="AlphaFoldDB" id="A0A0M4TCZ5"/>
<proteinExistence type="predicted"/>
<keyword evidence="1" id="KW-0472">Membrane</keyword>
<keyword evidence="1" id="KW-1133">Transmembrane helix</keyword>
<evidence type="ECO:0000313" key="2">
    <source>
        <dbReference type="EMBL" id="ALF48461.1"/>
    </source>
</evidence>
<name>A0A0M4TCZ5_9BACT</name>
<feature type="transmembrane region" description="Helical" evidence="1">
    <location>
        <begin position="213"/>
        <end position="232"/>
    </location>
</feature>